<dbReference type="Proteomes" id="UP000480275">
    <property type="component" value="Unassembled WGS sequence"/>
</dbReference>
<evidence type="ECO:0000313" key="2">
    <source>
        <dbReference type="EMBL" id="MQY50568.1"/>
    </source>
</evidence>
<accession>A0A6L5JWK5</accession>
<comment type="caution">
    <text evidence="2">The sequence shown here is derived from an EMBL/GenBank/DDBJ whole genome shotgun (WGS) entry which is preliminary data.</text>
</comment>
<gene>
    <name evidence="2" type="ORF">GHK24_02085</name>
</gene>
<proteinExistence type="predicted"/>
<evidence type="ECO:0000256" key="1">
    <source>
        <dbReference type="SAM" id="SignalP"/>
    </source>
</evidence>
<sequence>MAALALLAGTAFADSAFAGEAISVCYNYGCLVQSEVVFSKQNLTRVGELLGDARTPEHERALIGVAVGWLLGIAGKQTPIFADRAGNFADDGVEGRMDCIDHSTTTTRLLRLFERHRWLHFHRVLEPARRTRGLIFDHYSAQIEEITPPPMCTSANEAPTVSDDAMSRRYVVDSWYVDNGQPVPVLARQRWQDGEGPDGD</sequence>
<protein>
    <submittedName>
        <fullName evidence="2">Uncharacterized protein</fullName>
    </submittedName>
</protein>
<organism evidence="2 3">
    <name type="scientific">Rhodocyclus tenuis</name>
    <name type="common">Rhodospirillum tenue</name>
    <dbReference type="NCBI Taxonomy" id="1066"/>
    <lineage>
        <taxon>Bacteria</taxon>
        <taxon>Pseudomonadati</taxon>
        <taxon>Pseudomonadota</taxon>
        <taxon>Betaproteobacteria</taxon>
        <taxon>Rhodocyclales</taxon>
        <taxon>Rhodocyclaceae</taxon>
        <taxon>Rhodocyclus</taxon>
    </lineage>
</organism>
<feature type="signal peptide" evidence="1">
    <location>
        <begin position="1"/>
        <end position="18"/>
    </location>
</feature>
<keyword evidence="1" id="KW-0732">Signal</keyword>
<dbReference type="EMBL" id="WIXJ01000001">
    <property type="protein sequence ID" value="MQY50568.1"/>
    <property type="molecule type" value="Genomic_DNA"/>
</dbReference>
<reference evidence="2 3" key="1">
    <citation type="submission" date="2019-10" db="EMBL/GenBank/DDBJ databases">
        <title>Whole-genome sequence of the purple nonsulfur photosynthetic bacterium Rhodocyclus tenuis.</title>
        <authorList>
            <person name="Kyndt J.A."/>
            <person name="Meyer T.E."/>
        </authorList>
    </citation>
    <scope>NUCLEOTIDE SEQUENCE [LARGE SCALE GENOMIC DNA]</scope>
    <source>
        <strain evidence="2 3">DSM 110</strain>
    </source>
</reference>
<feature type="chain" id="PRO_5026877235" evidence="1">
    <location>
        <begin position="19"/>
        <end position="200"/>
    </location>
</feature>
<name>A0A6L5JWK5_RHOTE</name>
<dbReference type="AlphaFoldDB" id="A0A6L5JWK5"/>
<evidence type="ECO:0000313" key="3">
    <source>
        <dbReference type="Proteomes" id="UP000480275"/>
    </source>
</evidence>
<dbReference type="OrthoDB" id="6117634at2"/>